<evidence type="ECO:0000256" key="1">
    <source>
        <dbReference type="ARBA" id="ARBA00022884"/>
    </source>
</evidence>
<organism evidence="3 4">
    <name type="scientific">Psylliodes chrysocephalus</name>
    <dbReference type="NCBI Taxonomy" id="3402493"/>
    <lineage>
        <taxon>Eukaryota</taxon>
        <taxon>Metazoa</taxon>
        <taxon>Ecdysozoa</taxon>
        <taxon>Arthropoda</taxon>
        <taxon>Hexapoda</taxon>
        <taxon>Insecta</taxon>
        <taxon>Pterygota</taxon>
        <taxon>Neoptera</taxon>
        <taxon>Endopterygota</taxon>
        <taxon>Coleoptera</taxon>
        <taxon>Polyphaga</taxon>
        <taxon>Cucujiformia</taxon>
        <taxon>Chrysomeloidea</taxon>
        <taxon>Chrysomelidae</taxon>
        <taxon>Galerucinae</taxon>
        <taxon>Alticini</taxon>
        <taxon>Psylliodes</taxon>
    </lineage>
</organism>
<keyword evidence="4" id="KW-1185">Reference proteome</keyword>
<dbReference type="SUPFAM" id="SSF54928">
    <property type="entry name" value="RNA-binding domain, RBD"/>
    <property type="match status" value="2"/>
</dbReference>
<dbReference type="InterPro" id="IPR000504">
    <property type="entry name" value="RRM_dom"/>
</dbReference>
<evidence type="ECO:0000313" key="3">
    <source>
        <dbReference type="EMBL" id="CAH1110929.1"/>
    </source>
</evidence>
<dbReference type="Gene3D" id="3.30.70.330">
    <property type="match status" value="1"/>
</dbReference>
<proteinExistence type="predicted"/>
<keyword evidence="1" id="KW-0694">RNA-binding</keyword>
<dbReference type="OrthoDB" id="1875751at2759"/>
<dbReference type="InterPro" id="IPR012677">
    <property type="entry name" value="Nucleotide-bd_a/b_plait_sf"/>
</dbReference>
<dbReference type="AlphaFoldDB" id="A0A9P0GCS3"/>
<name>A0A9P0GCS3_9CUCU</name>
<dbReference type="GO" id="GO:0003723">
    <property type="term" value="F:RNA binding"/>
    <property type="evidence" value="ECO:0007669"/>
    <property type="project" value="UniProtKB-KW"/>
</dbReference>
<evidence type="ECO:0000313" key="4">
    <source>
        <dbReference type="Proteomes" id="UP001153636"/>
    </source>
</evidence>
<reference evidence="3" key="1">
    <citation type="submission" date="2022-01" db="EMBL/GenBank/DDBJ databases">
        <authorList>
            <person name="King R."/>
        </authorList>
    </citation>
    <scope>NUCLEOTIDE SEQUENCE</scope>
</reference>
<gene>
    <name evidence="3" type="ORF">PSYICH_LOCUS10806</name>
</gene>
<evidence type="ECO:0000259" key="2">
    <source>
        <dbReference type="Pfam" id="PF00076"/>
    </source>
</evidence>
<accession>A0A9P0GCS3</accession>
<dbReference type="Proteomes" id="UP001153636">
    <property type="component" value="Chromosome 5"/>
</dbReference>
<protein>
    <recommendedName>
        <fullName evidence="2">RRM domain-containing protein</fullName>
    </recommendedName>
</protein>
<feature type="domain" description="RRM" evidence="2">
    <location>
        <begin position="20"/>
        <end position="51"/>
    </location>
</feature>
<dbReference type="EMBL" id="OV651817">
    <property type="protein sequence ID" value="CAH1110929.1"/>
    <property type="molecule type" value="Genomic_DNA"/>
</dbReference>
<dbReference type="InterPro" id="IPR035979">
    <property type="entry name" value="RBD_domain_sf"/>
</dbReference>
<sequence>MIVLYLCGKFPRYNVVESIMKTESLREYFSKFGDITEVMVMKDPATRRSRPHIGRKGVRVYYSIEVSKQAKLLEDLYNHDILEFDVKISLVKQRRPVVWGNAEKILKNVMADGGRRTRVFQNMHVSDS</sequence>
<dbReference type="Pfam" id="PF00076">
    <property type="entry name" value="RRM_1"/>
    <property type="match status" value="1"/>
</dbReference>